<name>R0KXR6_ANAPL</name>
<gene>
    <name evidence="2" type="ORF">Anapl_16856</name>
</gene>
<sequence>MEEYEPGMTAETLEAGTRGTGGQAWKEKADAQGLMPDDYMGCFNFSHREDANWTRGNPHAHLTTMSNYGELGSMSGFLWSGALSQQRCFLPGFQRRKFSITSHLISQHLVPQKPNTLHTESAMDLLCKQTQMRHSAWEIFVLAKNLLSNCYAAPDLSGTPKHPEFSKSVVWQGRSLTKMTPTAREGRSSSSAPDQGSFHSHQPFYKTTCGPDKSMSRTAAPITSLCNFLVASTQRLLAAWFETEYQRDENQEESKQTLPKSIVHVVSACPQHDNGSGNGVMLSDGSRKNYAVKQRYINRASSGRLHKGQLSCKKYKGKSIFSNKTKEGLALQEEAQMEELADKDFITVLLISWQVSATQTWDSPLQTPAEPLEDWVKSCFPKEVKHPLGSCFVFTFSGQAQKKYAPGQACQQQSQNREQNRERAILHSDLVIELTARTTKCISTNTLPMSSPGLESQVILTLYYRGSTSIDKSPELSKRKGQGHYDARHRLQLYLQKCYHQTTAASATQSSSNNNPRYFSCCEEIYAEIPKLKLQPCQGLLILLYSNQEPNTFYDDRLQIKGLAGPSNVPGASLQNAAEHRSDLLLDFMREKCNQKPSTPCKGGGPRLAHLPCLSAHLWLLIPGRRHADSAR</sequence>
<feature type="region of interest" description="Disordered" evidence="1">
    <location>
        <begin position="178"/>
        <end position="204"/>
    </location>
</feature>
<evidence type="ECO:0000256" key="1">
    <source>
        <dbReference type="SAM" id="MobiDB-lite"/>
    </source>
</evidence>
<feature type="compositionally biased region" description="Polar residues" evidence="1">
    <location>
        <begin position="188"/>
        <end position="200"/>
    </location>
</feature>
<evidence type="ECO:0000313" key="2">
    <source>
        <dbReference type="EMBL" id="EOA93959.1"/>
    </source>
</evidence>
<protein>
    <submittedName>
        <fullName evidence="2">Uncharacterized protein</fullName>
    </submittedName>
</protein>
<dbReference type="EMBL" id="KB745242">
    <property type="protein sequence ID" value="EOA93959.1"/>
    <property type="molecule type" value="Genomic_DNA"/>
</dbReference>
<feature type="region of interest" description="Disordered" evidence="1">
    <location>
        <begin position="1"/>
        <end position="22"/>
    </location>
</feature>
<proteinExistence type="predicted"/>
<organism evidence="2 3">
    <name type="scientific">Anas platyrhynchos</name>
    <name type="common">Mallard</name>
    <name type="synonym">Anas boschas</name>
    <dbReference type="NCBI Taxonomy" id="8839"/>
    <lineage>
        <taxon>Eukaryota</taxon>
        <taxon>Metazoa</taxon>
        <taxon>Chordata</taxon>
        <taxon>Craniata</taxon>
        <taxon>Vertebrata</taxon>
        <taxon>Euteleostomi</taxon>
        <taxon>Archelosauria</taxon>
        <taxon>Archosauria</taxon>
        <taxon>Dinosauria</taxon>
        <taxon>Saurischia</taxon>
        <taxon>Theropoda</taxon>
        <taxon>Coelurosauria</taxon>
        <taxon>Aves</taxon>
        <taxon>Neognathae</taxon>
        <taxon>Galloanserae</taxon>
        <taxon>Anseriformes</taxon>
        <taxon>Anatidae</taxon>
        <taxon>Anatinae</taxon>
        <taxon>Anas</taxon>
    </lineage>
</organism>
<dbReference type="AlphaFoldDB" id="R0KXR6"/>
<dbReference type="Proteomes" id="UP000296049">
    <property type="component" value="Unassembled WGS sequence"/>
</dbReference>
<reference evidence="3" key="1">
    <citation type="journal article" date="2013" name="Nat. Genet.">
        <title>The duck genome and transcriptome provide insight into an avian influenza virus reservoir species.</title>
        <authorList>
            <person name="Huang Y."/>
            <person name="Li Y."/>
            <person name="Burt D.W."/>
            <person name="Chen H."/>
            <person name="Zhang Y."/>
            <person name="Qian W."/>
            <person name="Kim H."/>
            <person name="Gan S."/>
            <person name="Zhao Y."/>
            <person name="Li J."/>
            <person name="Yi K."/>
            <person name="Feng H."/>
            <person name="Zhu P."/>
            <person name="Li B."/>
            <person name="Liu Q."/>
            <person name="Fairley S."/>
            <person name="Magor K.E."/>
            <person name="Du Z."/>
            <person name="Hu X."/>
            <person name="Goodman L."/>
            <person name="Tafer H."/>
            <person name="Vignal A."/>
            <person name="Lee T."/>
            <person name="Kim K.W."/>
            <person name="Sheng Z."/>
            <person name="An Y."/>
            <person name="Searle S."/>
            <person name="Herrero J."/>
            <person name="Groenen M.A."/>
            <person name="Crooijmans R.P."/>
            <person name="Faraut T."/>
            <person name="Cai Q."/>
            <person name="Webster R.G."/>
            <person name="Aldridge J.R."/>
            <person name="Warren W.C."/>
            <person name="Bartschat S."/>
            <person name="Kehr S."/>
            <person name="Marz M."/>
            <person name="Stadler P.F."/>
            <person name="Smith J."/>
            <person name="Kraus R.H."/>
            <person name="Zhao Y."/>
            <person name="Ren L."/>
            <person name="Fei J."/>
            <person name="Morisson M."/>
            <person name="Kaiser P."/>
            <person name="Griffin D.K."/>
            <person name="Rao M."/>
            <person name="Pitel F."/>
            <person name="Wang J."/>
            <person name="Li N."/>
        </authorList>
    </citation>
    <scope>NUCLEOTIDE SEQUENCE [LARGE SCALE GENOMIC DNA]</scope>
</reference>
<accession>R0KXR6</accession>
<evidence type="ECO:0000313" key="3">
    <source>
        <dbReference type="Proteomes" id="UP000296049"/>
    </source>
</evidence>
<keyword evidence="3" id="KW-1185">Reference proteome</keyword>